<accession>A0A840LBT2</accession>
<keyword evidence="13" id="KW-1185">Reference proteome</keyword>
<dbReference type="EMBL" id="JACHLP010000008">
    <property type="protein sequence ID" value="MBB4845191.1"/>
    <property type="molecule type" value="Genomic_DNA"/>
</dbReference>
<dbReference type="AlphaFoldDB" id="A0A840LBT2"/>
<dbReference type="Pfam" id="PF02669">
    <property type="entry name" value="KdpC"/>
    <property type="match status" value="1"/>
</dbReference>
<reference evidence="12 13" key="1">
    <citation type="submission" date="2020-08" db="EMBL/GenBank/DDBJ databases">
        <title>Functional genomics of gut bacteria from endangered species of beetles.</title>
        <authorList>
            <person name="Carlos-Shanley C."/>
        </authorList>
    </citation>
    <scope>NUCLEOTIDE SEQUENCE [LARGE SCALE GENOMIC DNA]</scope>
    <source>
        <strain evidence="12 13">S00239</strain>
    </source>
</reference>
<gene>
    <name evidence="11" type="primary">kdpC</name>
    <name evidence="12" type="ORF">HNP55_003738</name>
</gene>
<keyword evidence="7 11" id="KW-0630">Potassium</keyword>
<evidence type="ECO:0000256" key="5">
    <source>
        <dbReference type="ARBA" id="ARBA00022741"/>
    </source>
</evidence>
<dbReference type="GO" id="GO:0005886">
    <property type="term" value="C:plasma membrane"/>
    <property type="evidence" value="ECO:0007669"/>
    <property type="project" value="UniProtKB-SubCell"/>
</dbReference>
<dbReference type="RefSeq" id="WP_184302810.1">
    <property type="nucleotide sequence ID" value="NZ_JACHLP010000008.1"/>
</dbReference>
<keyword evidence="4 11" id="KW-0812">Transmembrane</keyword>
<evidence type="ECO:0000256" key="4">
    <source>
        <dbReference type="ARBA" id="ARBA00022692"/>
    </source>
</evidence>
<evidence type="ECO:0000256" key="11">
    <source>
        <dbReference type="HAMAP-Rule" id="MF_00276"/>
    </source>
</evidence>
<organism evidence="12 13">
    <name type="scientific">Roseateles oligotrophus</name>
    <dbReference type="NCBI Taxonomy" id="1769250"/>
    <lineage>
        <taxon>Bacteria</taxon>
        <taxon>Pseudomonadati</taxon>
        <taxon>Pseudomonadota</taxon>
        <taxon>Betaproteobacteria</taxon>
        <taxon>Burkholderiales</taxon>
        <taxon>Sphaerotilaceae</taxon>
        <taxon>Roseateles</taxon>
    </lineage>
</organism>
<evidence type="ECO:0000256" key="9">
    <source>
        <dbReference type="ARBA" id="ARBA00023065"/>
    </source>
</evidence>
<keyword evidence="10 11" id="KW-0472">Membrane</keyword>
<evidence type="ECO:0000256" key="8">
    <source>
        <dbReference type="ARBA" id="ARBA00022989"/>
    </source>
</evidence>
<dbReference type="PANTHER" id="PTHR30042:SF2">
    <property type="entry name" value="POTASSIUM-TRANSPORTING ATPASE KDPC SUBUNIT"/>
    <property type="match status" value="1"/>
</dbReference>
<dbReference type="NCBIfam" id="NF001454">
    <property type="entry name" value="PRK00315.1"/>
    <property type="match status" value="1"/>
</dbReference>
<evidence type="ECO:0000313" key="12">
    <source>
        <dbReference type="EMBL" id="MBB4845191.1"/>
    </source>
</evidence>
<evidence type="ECO:0000256" key="2">
    <source>
        <dbReference type="ARBA" id="ARBA00022475"/>
    </source>
</evidence>
<keyword evidence="9 11" id="KW-0406">Ion transport</keyword>
<evidence type="ECO:0000256" key="1">
    <source>
        <dbReference type="ARBA" id="ARBA00022448"/>
    </source>
</evidence>
<evidence type="ECO:0000256" key="3">
    <source>
        <dbReference type="ARBA" id="ARBA00022538"/>
    </source>
</evidence>
<dbReference type="InterPro" id="IPR003820">
    <property type="entry name" value="KdpC"/>
</dbReference>
<keyword evidence="5 11" id="KW-0547">Nucleotide-binding</keyword>
<keyword evidence="1 11" id="KW-0813">Transport</keyword>
<dbReference type="NCBIfam" id="TIGR00681">
    <property type="entry name" value="kdpC"/>
    <property type="match status" value="1"/>
</dbReference>
<dbReference type="Proteomes" id="UP000562027">
    <property type="component" value="Unassembled WGS sequence"/>
</dbReference>
<name>A0A840LBT2_9BURK</name>
<keyword evidence="8 11" id="KW-1133">Transmembrane helix</keyword>
<dbReference type="HAMAP" id="MF_00276">
    <property type="entry name" value="KdpC"/>
    <property type="match status" value="1"/>
</dbReference>
<comment type="caution">
    <text evidence="12">The sequence shown here is derived from an EMBL/GenBank/DDBJ whole genome shotgun (WGS) entry which is preliminary data.</text>
</comment>
<comment type="function">
    <text evidence="11">Part of the high-affinity ATP-driven potassium transport (or Kdp) system, which catalyzes the hydrolysis of ATP coupled with the electrogenic transport of potassium into the cytoplasm. This subunit acts as a catalytic chaperone that increases the ATP-binding affinity of the ATP-hydrolyzing subunit KdpB by the formation of a transient KdpB/KdpC/ATP ternary complex.</text>
</comment>
<comment type="subcellular location">
    <subcellularLocation>
        <location evidence="11">Cell membrane</location>
        <topology evidence="11">Single-pass membrane protein</topology>
    </subcellularLocation>
</comment>
<keyword evidence="6 11" id="KW-0067">ATP-binding</keyword>
<dbReference type="PIRSF" id="PIRSF001296">
    <property type="entry name" value="K_ATPase_KdpC"/>
    <property type="match status" value="1"/>
</dbReference>
<keyword evidence="3 11" id="KW-0633">Potassium transport</keyword>
<evidence type="ECO:0000256" key="7">
    <source>
        <dbReference type="ARBA" id="ARBA00022958"/>
    </source>
</evidence>
<evidence type="ECO:0000313" key="13">
    <source>
        <dbReference type="Proteomes" id="UP000562027"/>
    </source>
</evidence>
<protein>
    <recommendedName>
        <fullName evidence="11">Potassium-transporting ATPase KdpC subunit</fullName>
    </recommendedName>
    <alternativeName>
        <fullName evidence="11">ATP phosphohydrolase [potassium-transporting] C chain</fullName>
    </alternativeName>
    <alternativeName>
        <fullName evidence="11">Potassium-binding and translocating subunit C</fullName>
    </alternativeName>
    <alternativeName>
        <fullName evidence="11">Potassium-translocating ATPase C chain</fullName>
    </alternativeName>
</protein>
<dbReference type="GO" id="GO:0008556">
    <property type="term" value="F:P-type potassium transmembrane transporter activity"/>
    <property type="evidence" value="ECO:0007669"/>
    <property type="project" value="InterPro"/>
</dbReference>
<dbReference type="GO" id="GO:0005524">
    <property type="term" value="F:ATP binding"/>
    <property type="evidence" value="ECO:0007669"/>
    <property type="project" value="UniProtKB-UniRule"/>
</dbReference>
<proteinExistence type="inferred from homology"/>
<comment type="similarity">
    <text evidence="11">Belongs to the KdpC family.</text>
</comment>
<evidence type="ECO:0000256" key="6">
    <source>
        <dbReference type="ARBA" id="ARBA00022840"/>
    </source>
</evidence>
<sequence>MKTLLRPALVSFALLSAVTGLLYPVLVTGVAKTIFPAQAEGSLIERDGKLVGSALIGQNFTSPDYFWGRPSATGPMSHNAAGSSGSNQGPLNPALHEAVKARVAALRAADPDNKLPIPADLVTASASGLDPEISMAAARYQASRVARERKLSIKEVERLIAANTLARDLAVLGEPRVNVLKLNLALDAAAPRAVKPAF</sequence>
<comment type="subunit">
    <text evidence="11">The system is composed of three essential subunits: KdpA, KdpB and KdpC.</text>
</comment>
<dbReference type="PANTHER" id="PTHR30042">
    <property type="entry name" value="POTASSIUM-TRANSPORTING ATPASE C CHAIN"/>
    <property type="match status" value="1"/>
</dbReference>
<evidence type="ECO:0000256" key="10">
    <source>
        <dbReference type="ARBA" id="ARBA00023136"/>
    </source>
</evidence>
<keyword evidence="2 11" id="KW-1003">Cell membrane</keyword>